<feature type="coiled-coil region" evidence="1">
    <location>
        <begin position="77"/>
        <end position="174"/>
    </location>
</feature>
<name>E6N5G8_CALS0</name>
<evidence type="ECO:0000313" key="6">
    <source>
        <dbReference type="Proteomes" id="UP000008120"/>
    </source>
</evidence>
<gene>
    <name evidence="5" type="ORF">CSUB_C0492</name>
    <name evidence="3" type="ORF">HGMM_F22C07C62</name>
    <name evidence="4" type="ORF">HGMM_F36A12C04</name>
</gene>
<reference evidence="3 6" key="2">
    <citation type="journal article" date="2011" name="Nucleic Acids Res.">
        <title>Insights into the evolution of Archaea and eukaryotic protein modifier systems revealed by the genome of a novel archaeal group.</title>
        <authorList>
            <person name="Nunoura T."/>
            <person name="Takaki Y."/>
            <person name="Kakuta J."/>
            <person name="Nishi S."/>
            <person name="Sugahara J."/>
            <person name="Kazama H."/>
            <person name="Chee G."/>
            <person name="Hattori M."/>
            <person name="Kanai A."/>
            <person name="Atomi H."/>
            <person name="Takai K."/>
            <person name="Takami H."/>
        </authorList>
    </citation>
    <scope>NUCLEOTIDE SEQUENCE [LARGE SCALE GENOMIC DNA]</scope>
</reference>
<dbReference type="Gene3D" id="1.20.5.340">
    <property type="match status" value="1"/>
</dbReference>
<dbReference type="Proteomes" id="UP000008120">
    <property type="component" value="Chromosome"/>
</dbReference>
<dbReference type="STRING" id="311458.CSUB_C0492"/>
<keyword evidence="2" id="KW-0812">Transmembrane</keyword>
<evidence type="ECO:0000313" key="4">
    <source>
        <dbReference type="EMBL" id="BAJ47542.1"/>
    </source>
</evidence>
<sequence>MGESRHLLSAFSHQLFRNVPRDEAGKCFSWVFKNCYKQGLRVVIGMKAILVAAVVVSLFLGAAAAAVAYSFVLGETEARYQKLLDDLKSQNLDLSNRLTEAENTVNKLRSDITSLQTSLQTADQRAQQLSEKVRLLENRLNQLSSELEAANTEVKSLRTNMESVKDVLSLLENDRVLISWLRSEPPGTREGDREYWNETRALAVKSDPNLVLTIDKILDNLDLYYDWVEQFPQLTDVTRDELIRWCPLYIDWLLNAPPGVDEYNNAVNQLREEVLLTVIAHIDSLSRVLES</sequence>
<evidence type="ECO:0000256" key="2">
    <source>
        <dbReference type="SAM" id="Phobius"/>
    </source>
</evidence>
<keyword evidence="1" id="KW-0175">Coiled coil</keyword>
<keyword evidence="2" id="KW-1133">Transmembrane helix</keyword>
<evidence type="ECO:0000313" key="5">
    <source>
        <dbReference type="EMBL" id="BAJ50353.1"/>
    </source>
</evidence>
<evidence type="ECO:0000256" key="1">
    <source>
        <dbReference type="SAM" id="Coils"/>
    </source>
</evidence>
<organism evidence="3 6">
    <name type="scientific">Caldiarchaeum subterraneum</name>
    <dbReference type="NCBI Taxonomy" id="311458"/>
    <lineage>
        <taxon>Archaea</taxon>
        <taxon>Nitrososphaerota</taxon>
        <taxon>Candidatus Caldarchaeales</taxon>
        <taxon>Candidatus Caldarchaeaceae</taxon>
        <taxon>Candidatus Caldarchaeum</taxon>
    </lineage>
</organism>
<dbReference type="EMBL" id="BA000048">
    <property type="protein sequence ID" value="BAJ50353.1"/>
    <property type="molecule type" value="Genomic_DNA"/>
</dbReference>
<dbReference type="KEGG" id="csu:CSUB_C0492"/>
<dbReference type="SUPFAM" id="SSF57997">
    <property type="entry name" value="Tropomyosin"/>
    <property type="match status" value="1"/>
</dbReference>
<dbReference type="EMBL" id="AP011839">
    <property type="protein sequence ID" value="BAJ47542.1"/>
    <property type="molecule type" value="Genomic_DNA"/>
</dbReference>
<proteinExistence type="predicted"/>
<feature type="transmembrane region" description="Helical" evidence="2">
    <location>
        <begin position="48"/>
        <end position="72"/>
    </location>
</feature>
<dbReference type="AlphaFoldDB" id="E6N5G8"/>
<accession>E6N5G8</accession>
<evidence type="ECO:0000313" key="3">
    <source>
        <dbReference type="EMBL" id="BAJ47537.1"/>
    </source>
</evidence>
<protein>
    <recommendedName>
        <fullName evidence="7">Chromosome partition protein Smc</fullName>
    </recommendedName>
</protein>
<keyword evidence="2" id="KW-0472">Membrane</keyword>
<dbReference type="EMBL" id="AP011838">
    <property type="protein sequence ID" value="BAJ47537.1"/>
    <property type="molecule type" value="Genomic_DNA"/>
</dbReference>
<dbReference type="BioCyc" id="CCAL311458:G131R-500-MONOMER"/>
<reference evidence="3 6" key="1">
    <citation type="journal article" date="2005" name="Environ. Microbiol.">
        <title>Genetic and functional properties of uncultivated thermophilic crenarchaeotes from a subsurface gold mine as revealed by analysis of genome fragments.</title>
        <authorList>
            <person name="Nunoura T."/>
            <person name="Hirayama H."/>
            <person name="Takami H."/>
            <person name="Oida H."/>
            <person name="Nishi S."/>
            <person name="Shimamura S."/>
            <person name="Suzuki Y."/>
            <person name="Inagaki F."/>
            <person name="Takai K."/>
            <person name="Nealson K.H."/>
            <person name="Horikoshi K."/>
        </authorList>
    </citation>
    <scope>NUCLEOTIDE SEQUENCE [LARGE SCALE GENOMIC DNA]</scope>
</reference>
<evidence type="ECO:0008006" key="7">
    <source>
        <dbReference type="Google" id="ProtNLM"/>
    </source>
</evidence>